<reference evidence="2" key="1">
    <citation type="journal article" date="2022" name="Mol. Ecol. Resour.">
        <title>The genomes of chicory, endive, great burdock and yacon provide insights into Asteraceae palaeo-polyploidization history and plant inulin production.</title>
        <authorList>
            <person name="Fan W."/>
            <person name="Wang S."/>
            <person name="Wang H."/>
            <person name="Wang A."/>
            <person name="Jiang F."/>
            <person name="Liu H."/>
            <person name="Zhao H."/>
            <person name="Xu D."/>
            <person name="Zhang Y."/>
        </authorList>
    </citation>
    <scope>NUCLEOTIDE SEQUENCE [LARGE SCALE GENOMIC DNA]</scope>
    <source>
        <strain evidence="2">cv. Yunnan</strain>
    </source>
</reference>
<protein>
    <submittedName>
        <fullName evidence="1">Uncharacterized protein</fullName>
    </submittedName>
</protein>
<keyword evidence="2" id="KW-1185">Reference proteome</keyword>
<gene>
    <name evidence="1" type="ORF">L1987_22773</name>
</gene>
<dbReference type="EMBL" id="CM042025">
    <property type="protein sequence ID" value="KAI3806857.1"/>
    <property type="molecule type" value="Genomic_DNA"/>
</dbReference>
<reference evidence="1 2" key="2">
    <citation type="journal article" date="2022" name="Mol. Ecol. Resour.">
        <title>The genomes of chicory, endive, great burdock and yacon provide insights into Asteraceae paleo-polyploidization history and plant inulin production.</title>
        <authorList>
            <person name="Fan W."/>
            <person name="Wang S."/>
            <person name="Wang H."/>
            <person name="Wang A."/>
            <person name="Jiang F."/>
            <person name="Liu H."/>
            <person name="Zhao H."/>
            <person name="Xu D."/>
            <person name="Zhang Y."/>
        </authorList>
    </citation>
    <scope>NUCLEOTIDE SEQUENCE [LARGE SCALE GENOMIC DNA]</scope>
    <source>
        <strain evidence="2">cv. Yunnan</strain>
        <tissue evidence="1">Leaves</tissue>
    </source>
</reference>
<comment type="caution">
    <text evidence="1">The sequence shown here is derived from an EMBL/GenBank/DDBJ whole genome shotgun (WGS) entry which is preliminary data.</text>
</comment>
<accession>A0ACB9IFL5</accession>
<sequence length="69" mass="7722">MIITHKTNVLKLGPDRLAWLGERHCCNLLGLAWGRTTILKCETADAFFPLTFDSSIIISNPPPNHISVY</sequence>
<organism evidence="1 2">
    <name type="scientific">Smallanthus sonchifolius</name>
    <dbReference type="NCBI Taxonomy" id="185202"/>
    <lineage>
        <taxon>Eukaryota</taxon>
        <taxon>Viridiplantae</taxon>
        <taxon>Streptophyta</taxon>
        <taxon>Embryophyta</taxon>
        <taxon>Tracheophyta</taxon>
        <taxon>Spermatophyta</taxon>
        <taxon>Magnoliopsida</taxon>
        <taxon>eudicotyledons</taxon>
        <taxon>Gunneridae</taxon>
        <taxon>Pentapetalae</taxon>
        <taxon>asterids</taxon>
        <taxon>campanulids</taxon>
        <taxon>Asterales</taxon>
        <taxon>Asteraceae</taxon>
        <taxon>Asteroideae</taxon>
        <taxon>Heliantheae alliance</taxon>
        <taxon>Millerieae</taxon>
        <taxon>Smallanthus</taxon>
    </lineage>
</organism>
<evidence type="ECO:0000313" key="1">
    <source>
        <dbReference type="EMBL" id="KAI3806857.1"/>
    </source>
</evidence>
<proteinExistence type="predicted"/>
<evidence type="ECO:0000313" key="2">
    <source>
        <dbReference type="Proteomes" id="UP001056120"/>
    </source>
</evidence>
<name>A0ACB9IFL5_9ASTR</name>
<dbReference type="Proteomes" id="UP001056120">
    <property type="component" value="Linkage Group LG08"/>
</dbReference>